<dbReference type="PATRIC" id="fig|34073.19.peg.486"/>
<feature type="region of interest" description="Disordered" evidence="1">
    <location>
        <begin position="124"/>
        <end position="143"/>
    </location>
</feature>
<accession>A0A0H2M892</accession>
<keyword evidence="4" id="KW-1185">Reference proteome</keyword>
<proteinExistence type="predicted"/>
<evidence type="ECO:0000313" key="3">
    <source>
        <dbReference type="EMBL" id="KLN58371.1"/>
    </source>
</evidence>
<keyword evidence="2" id="KW-0472">Membrane</keyword>
<feature type="transmembrane region" description="Helical" evidence="2">
    <location>
        <begin position="18"/>
        <end position="36"/>
    </location>
</feature>
<dbReference type="Proteomes" id="UP000035170">
    <property type="component" value="Unassembled WGS sequence"/>
</dbReference>
<evidence type="ECO:0000313" key="4">
    <source>
        <dbReference type="Proteomes" id="UP000035170"/>
    </source>
</evidence>
<dbReference type="RefSeq" id="WP_047783134.1">
    <property type="nucleotide sequence ID" value="NZ_JZWI01000003.1"/>
</dbReference>
<gene>
    <name evidence="3" type="ORF">VPARA_04860</name>
</gene>
<dbReference type="AlphaFoldDB" id="A0A0H2M892"/>
<reference evidence="3 4" key="1">
    <citation type="submission" date="2015-03" db="EMBL/GenBank/DDBJ databases">
        <title>Genome sequence of Variovorax paradoxus TBEA6.</title>
        <authorList>
            <person name="Poehlein A."/>
            <person name="Schuldes J."/>
            <person name="Wuebbeler J.H."/>
            <person name="Hiessl S."/>
            <person name="Steinbuechel A."/>
            <person name="Daniel R."/>
        </authorList>
    </citation>
    <scope>NUCLEOTIDE SEQUENCE [LARGE SCALE GENOMIC DNA]</scope>
    <source>
        <strain evidence="3 4">TBEA6</strain>
    </source>
</reference>
<organism evidence="3 4">
    <name type="scientific">Variovorax paradoxus</name>
    <dbReference type="NCBI Taxonomy" id="34073"/>
    <lineage>
        <taxon>Bacteria</taxon>
        <taxon>Pseudomonadati</taxon>
        <taxon>Pseudomonadota</taxon>
        <taxon>Betaproteobacteria</taxon>
        <taxon>Burkholderiales</taxon>
        <taxon>Comamonadaceae</taxon>
        <taxon>Variovorax</taxon>
    </lineage>
</organism>
<evidence type="ECO:0000256" key="1">
    <source>
        <dbReference type="SAM" id="MobiDB-lite"/>
    </source>
</evidence>
<keyword evidence="2" id="KW-1133">Transmembrane helix</keyword>
<protein>
    <submittedName>
        <fullName evidence="3">Uncharacterized protein</fullName>
    </submittedName>
</protein>
<keyword evidence="2" id="KW-0812">Transmembrane</keyword>
<comment type="caution">
    <text evidence="3">The sequence shown here is derived from an EMBL/GenBank/DDBJ whole genome shotgun (WGS) entry which is preliminary data.</text>
</comment>
<name>A0A0H2M892_VARPD</name>
<evidence type="ECO:0000256" key="2">
    <source>
        <dbReference type="SAM" id="Phobius"/>
    </source>
</evidence>
<sequence length="212" mass="22585">MTAPASSWRPTGAVVAQWLLWLWLVCISVLMGLGYLTMSELANRQQVDAAQQRLETLVNGLAQTTRTLQERPASATAAGLQETRQALETRIAQVEQALNARALAEDLQALRAEVEQARAQQAAARAATPVPPRPAKTAAKPAPPTLPFRVVGVELRAGERSVSVAPGAGDFTADQVQVLLPGDAVGPWRLQAVEGNTAVFVNGEQSRRVAIP</sequence>
<dbReference type="EMBL" id="JZWI01000003">
    <property type="protein sequence ID" value="KLN58371.1"/>
    <property type="molecule type" value="Genomic_DNA"/>
</dbReference>